<gene>
    <name evidence="2" type="ORF">SAMN02910377_00168</name>
</gene>
<dbReference type="Pfam" id="PF13472">
    <property type="entry name" value="Lipase_GDSL_2"/>
    <property type="match status" value="1"/>
</dbReference>
<dbReference type="PANTHER" id="PTHR30383">
    <property type="entry name" value="THIOESTERASE 1/PROTEASE 1/LYSOPHOSPHOLIPASE L1"/>
    <property type="match status" value="1"/>
</dbReference>
<organism evidence="2 3">
    <name type="scientific">Pseudobutyrivibrio ruminis</name>
    <dbReference type="NCBI Taxonomy" id="46206"/>
    <lineage>
        <taxon>Bacteria</taxon>
        <taxon>Bacillati</taxon>
        <taxon>Bacillota</taxon>
        <taxon>Clostridia</taxon>
        <taxon>Lachnospirales</taxon>
        <taxon>Lachnospiraceae</taxon>
        <taxon>Pseudobutyrivibrio</taxon>
    </lineage>
</organism>
<dbReference type="AlphaFoldDB" id="A0A1H7EWX6"/>
<proteinExistence type="predicted"/>
<sequence>MVILLAAVVLVFFVLFNSGFFGGKDERIKISCVGDSLTYGSGVLKTRDTDAYPAQLQIKMGTDHLVSNFGLRNATASASGDLPYVESEEYQQSLKSKPDIVVLMLGTNDTKTYNWNASDYEAGLRELVESYQQLDTKPTVYLMRSPYCYSLDGSDVAEYDIQPAVVSDELGGIVDKVAVETGVEVIDLYQLTEGQDELYTDGIHFNAKGYELIADEVYSNLK</sequence>
<dbReference type="RefSeq" id="WP_074788693.1">
    <property type="nucleotide sequence ID" value="NZ_FNZX01000003.1"/>
</dbReference>
<dbReference type="InterPro" id="IPR051532">
    <property type="entry name" value="Ester_Hydrolysis_Enzymes"/>
</dbReference>
<evidence type="ECO:0000313" key="2">
    <source>
        <dbReference type="EMBL" id="SEK18361.1"/>
    </source>
</evidence>
<dbReference type="InterPro" id="IPR036514">
    <property type="entry name" value="SGNH_hydro_sf"/>
</dbReference>
<keyword evidence="3" id="KW-1185">Reference proteome</keyword>
<dbReference type="Proteomes" id="UP000182321">
    <property type="component" value="Unassembled WGS sequence"/>
</dbReference>
<dbReference type="Gene3D" id="3.40.50.1110">
    <property type="entry name" value="SGNH hydrolase"/>
    <property type="match status" value="1"/>
</dbReference>
<name>A0A1H7EWX6_9FIRM</name>
<feature type="domain" description="SGNH hydrolase-type esterase" evidence="1">
    <location>
        <begin position="32"/>
        <end position="212"/>
    </location>
</feature>
<dbReference type="EMBL" id="FNZX01000003">
    <property type="protein sequence ID" value="SEK18361.1"/>
    <property type="molecule type" value="Genomic_DNA"/>
</dbReference>
<reference evidence="3" key="1">
    <citation type="submission" date="2016-10" db="EMBL/GenBank/DDBJ databases">
        <authorList>
            <person name="Varghese N."/>
        </authorList>
    </citation>
    <scope>NUCLEOTIDE SEQUENCE [LARGE SCALE GENOMIC DNA]</scope>
    <source>
        <strain evidence="3">ACV-9</strain>
    </source>
</reference>
<evidence type="ECO:0000259" key="1">
    <source>
        <dbReference type="Pfam" id="PF13472"/>
    </source>
</evidence>
<protein>
    <submittedName>
        <fullName evidence="2">Lysophospholipase L1</fullName>
    </submittedName>
</protein>
<dbReference type="InterPro" id="IPR013830">
    <property type="entry name" value="SGNH_hydro"/>
</dbReference>
<accession>A0A1H7EWX6</accession>
<evidence type="ECO:0000313" key="3">
    <source>
        <dbReference type="Proteomes" id="UP000182321"/>
    </source>
</evidence>
<dbReference type="SUPFAM" id="SSF52266">
    <property type="entry name" value="SGNH hydrolase"/>
    <property type="match status" value="1"/>
</dbReference>